<keyword evidence="2" id="KW-1185">Reference proteome</keyword>
<gene>
    <name evidence="1" type="ORF">IAG44_05305</name>
</gene>
<evidence type="ECO:0000313" key="1">
    <source>
        <dbReference type="EMBL" id="QNP68921.1"/>
    </source>
</evidence>
<dbReference type="KEGG" id="sroi:IAG44_05305"/>
<name>A0A7H0I805_9ACTN</name>
<proteinExistence type="predicted"/>
<evidence type="ECO:0000313" key="2">
    <source>
        <dbReference type="Proteomes" id="UP000516052"/>
    </source>
</evidence>
<organism evidence="1 2">
    <name type="scientific">Streptomyces roseirectus</name>
    <dbReference type="NCBI Taxonomy" id="2768066"/>
    <lineage>
        <taxon>Bacteria</taxon>
        <taxon>Bacillati</taxon>
        <taxon>Actinomycetota</taxon>
        <taxon>Actinomycetes</taxon>
        <taxon>Kitasatosporales</taxon>
        <taxon>Streptomycetaceae</taxon>
        <taxon>Streptomyces</taxon>
    </lineage>
</organism>
<reference evidence="1 2" key="1">
    <citation type="submission" date="2020-08" db="EMBL/GenBank/DDBJ databases">
        <title>A novel species.</title>
        <authorList>
            <person name="Gao J."/>
        </authorList>
    </citation>
    <scope>NUCLEOTIDE SEQUENCE [LARGE SCALE GENOMIC DNA]</scope>
    <source>
        <strain evidence="1 2">CRXT-G-22</strain>
    </source>
</reference>
<dbReference type="AlphaFoldDB" id="A0A7H0I805"/>
<protein>
    <submittedName>
        <fullName evidence="1">Uncharacterized protein</fullName>
    </submittedName>
</protein>
<dbReference type="EMBL" id="CP060828">
    <property type="protein sequence ID" value="QNP68921.1"/>
    <property type="molecule type" value="Genomic_DNA"/>
</dbReference>
<sequence>MRRWVKVSVTAAVVLSVGGWFAQPYVKDWWLVRDACDGGLPAGAARELAPHDAHFAGEESRTLRGLGEYRCEVTVEGDDEPTQLVSLRAYTGRDAVEGSLLTSVRSGFQRMAAVPEGLPGFVSRYKTADFLVPCPDLPKDADGRSPKMLAHFTFGEKTLTGRPAVYEAAVALVNSASDRLGCGAAPLKAPTGKDGLPDPEDEQDPVWLDEAGDTGCAWARKAGLPSAPAAWRVVDRMNDAAPIGRCAFQNRAPGDDEPGAPLAFESWYGDWTDRLLTEGLSHARWLTATARCDGEAAHFVLSADDEFPGLGTAKQRALLKAFAEDKVERRGCTDLRMDGAEAQSG</sequence>
<accession>A0A7H0I805</accession>
<dbReference type="Proteomes" id="UP000516052">
    <property type="component" value="Chromosome"/>
</dbReference>
<dbReference type="RefSeq" id="WP_187745960.1">
    <property type="nucleotide sequence ID" value="NZ_CP060828.1"/>
</dbReference>